<dbReference type="EnsemblPlants" id="OB03G19460.1">
    <property type="protein sequence ID" value="OB03G19460.1"/>
    <property type="gene ID" value="OB03G19460"/>
</dbReference>
<evidence type="ECO:0000313" key="2">
    <source>
        <dbReference type="Proteomes" id="UP000006038"/>
    </source>
</evidence>
<reference evidence="1" key="1">
    <citation type="journal article" date="2013" name="Nat. Commun.">
        <title>Whole-genome sequencing of Oryza brachyantha reveals mechanisms underlying Oryza genome evolution.</title>
        <authorList>
            <person name="Chen J."/>
            <person name="Huang Q."/>
            <person name="Gao D."/>
            <person name="Wang J."/>
            <person name="Lang Y."/>
            <person name="Liu T."/>
            <person name="Li B."/>
            <person name="Bai Z."/>
            <person name="Luis Goicoechea J."/>
            <person name="Liang C."/>
            <person name="Chen C."/>
            <person name="Zhang W."/>
            <person name="Sun S."/>
            <person name="Liao Y."/>
            <person name="Zhang X."/>
            <person name="Yang L."/>
            <person name="Song C."/>
            <person name="Wang M."/>
            <person name="Shi J."/>
            <person name="Liu G."/>
            <person name="Liu J."/>
            <person name="Zhou H."/>
            <person name="Zhou W."/>
            <person name="Yu Q."/>
            <person name="An N."/>
            <person name="Chen Y."/>
            <person name="Cai Q."/>
            <person name="Wang B."/>
            <person name="Liu B."/>
            <person name="Min J."/>
            <person name="Huang Y."/>
            <person name="Wu H."/>
            <person name="Li Z."/>
            <person name="Zhang Y."/>
            <person name="Yin Y."/>
            <person name="Song W."/>
            <person name="Jiang J."/>
            <person name="Jackson S.A."/>
            <person name="Wing R.A."/>
            <person name="Wang J."/>
            <person name="Chen M."/>
        </authorList>
    </citation>
    <scope>NUCLEOTIDE SEQUENCE [LARGE SCALE GENOMIC DNA]</scope>
    <source>
        <strain evidence="1">cv. IRGC 101232</strain>
    </source>
</reference>
<reference evidence="1" key="2">
    <citation type="submission" date="2013-04" db="UniProtKB">
        <authorList>
            <consortium name="EnsemblPlants"/>
        </authorList>
    </citation>
    <scope>IDENTIFICATION</scope>
</reference>
<dbReference type="PROSITE" id="PS51257">
    <property type="entry name" value="PROKAR_LIPOPROTEIN"/>
    <property type="match status" value="1"/>
</dbReference>
<dbReference type="Proteomes" id="UP000006038">
    <property type="component" value="Chromosome 3"/>
</dbReference>
<keyword evidence="2" id="KW-1185">Reference proteome</keyword>
<dbReference type="AlphaFoldDB" id="J3LLM0"/>
<organism evidence="1">
    <name type="scientific">Oryza brachyantha</name>
    <name type="common">malo sina</name>
    <dbReference type="NCBI Taxonomy" id="4533"/>
    <lineage>
        <taxon>Eukaryota</taxon>
        <taxon>Viridiplantae</taxon>
        <taxon>Streptophyta</taxon>
        <taxon>Embryophyta</taxon>
        <taxon>Tracheophyta</taxon>
        <taxon>Spermatophyta</taxon>
        <taxon>Magnoliopsida</taxon>
        <taxon>Liliopsida</taxon>
        <taxon>Poales</taxon>
        <taxon>Poaceae</taxon>
        <taxon>BOP clade</taxon>
        <taxon>Oryzoideae</taxon>
        <taxon>Oryzeae</taxon>
        <taxon>Oryzinae</taxon>
        <taxon>Oryza</taxon>
    </lineage>
</organism>
<proteinExistence type="predicted"/>
<dbReference type="Gramene" id="OB03G19460.1">
    <property type="protein sequence ID" value="OB03G19460.1"/>
    <property type="gene ID" value="OB03G19460"/>
</dbReference>
<evidence type="ECO:0000313" key="1">
    <source>
        <dbReference type="EnsemblPlants" id="OB03G19460.1"/>
    </source>
</evidence>
<accession>J3LLM0</accession>
<protein>
    <submittedName>
        <fullName evidence="1">Uncharacterized protein</fullName>
    </submittedName>
</protein>
<sequence>MEIGLRFVQYYLILINHLPPITFASCVLPPVLPSHPTPWSHYLPLSPHSLAPPPSKERNGKVILVPPSSSPVSFGHTSNS</sequence>
<dbReference type="HOGENOM" id="CLU_2593613_0_0_1"/>
<name>J3LLM0_ORYBR</name>